<organism evidence="4 5">
    <name type="scientific">Paraglaciecola algarum</name>
    <dbReference type="NCBI Taxonomy" id="3050085"/>
    <lineage>
        <taxon>Bacteria</taxon>
        <taxon>Pseudomonadati</taxon>
        <taxon>Pseudomonadota</taxon>
        <taxon>Gammaproteobacteria</taxon>
        <taxon>Alteromonadales</taxon>
        <taxon>Alteromonadaceae</taxon>
        <taxon>Paraglaciecola</taxon>
    </lineage>
</organism>
<feature type="signal peptide" evidence="3">
    <location>
        <begin position="1"/>
        <end position="24"/>
    </location>
</feature>
<feature type="chain" id="PRO_5045523010" description="Galactose oxidase" evidence="3">
    <location>
        <begin position="25"/>
        <end position="318"/>
    </location>
</feature>
<keyword evidence="3" id="KW-0732">Signal</keyword>
<evidence type="ECO:0000256" key="2">
    <source>
        <dbReference type="ARBA" id="ARBA00022737"/>
    </source>
</evidence>
<dbReference type="EMBL" id="JAKGAS010000002">
    <property type="protein sequence ID" value="MCF2947645.1"/>
    <property type="molecule type" value="Genomic_DNA"/>
</dbReference>
<evidence type="ECO:0000256" key="3">
    <source>
        <dbReference type="SAM" id="SignalP"/>
    </source>
</evidence>
<accession>A0ABS9D3Z1</accession>
<sequence length="318" mass="35132">MTCLIKNLLQLTLLALLVSGCSNAPSQKNSTGFSLPNGLYGHAVVNNSDKIFVLAGSQKGGLSRDIHIINPQTKKVTTLENKLLPRRYHSAVWDGKNSIYILGGVTIWDRYSKLQPLIEVYDIPSKQVKIIGEMPVPRRFGSAVYFDGKIIVCGGSIFPRIPGEKLIPTNTVAIFDIALKQWKKAASLPFAEDTRTVIIKNHIYAIGGYNNTSSSDHFSQYDISNDQWTSLAAIPQNISAHSAVAVNDKIYTFGDYRDLKASYVYDLSTRKWKQSSFKLNASRHNAATELNNVIYVIGGTTSPSGPFLDSIQQFSLLK</sequence>
<keyword evidence="1" id="KW-0880">Kelch repeat</keyword>
<dbReference type="SUPFAM" id="SSF117281">
    <property type="entry name" value="Kelch motif"/>
    <property type="match status" value="1"/>
</dbReference>
<keyword evidence="5" id="KW-1185">Reference proteome</keyword>
<dbReference type="PROSITE" id="PS51257">
    <property type="entry name" value="PROKAR_LIPOPROTEIN"/>
    <property type="match status" value="1"/>
</dbReference>
<protein>
    <recommendedName>
        <fullName evidence="6">Galactose oxidase</fullName>
    </recommendedName>
</protein>
<dbReference type="PANTHER" id="PTHR46260:SF3">
    <property type="entry name" value="RING-TYPE DOMAIN-CONTAINING PROTEIN"/>
    <property type="match status" value="1"/>
</dbReference>
<name>A0ABS9D3Z1_9ALTE</name>
<keyword evidence="2" id="KW-0677">Repeat</keyword>
<dbReference type="Pfam" id="PF24681">
    <property type="entry name" value="Kelch_KLHDC2_KLHL20_DRC7"/>
    <property type="match status" value="1"/>
</dbReference>
<dbReference type="RefSeq" id="WP_235311164.1">
    <property type="nucleotide sequence ID" value="NZ_JAKGAS010000002.1"/>
</dbReference>
<gene>
    <name evidence="4" type="ORF">L0668_05970</name>
</gene>
<evidence type="ECO:0008006" key="6">
    <source>
        <dbReference type="Google" id="ProtNLM"/>
    </source>
</evidence>
<reference evidence="4 5" key="1">
    <citation type="submission" date="2022-01" db="EMBL/GenBank/DDBJ databases">
        <title>Paraglaciecola sp. G1-23.</title>
        <authorList>
            <person name="Jin M.S."/>
            <person name="Han D.M."/>
            <person name="Kim H.M."/>
            <person name="Jeon C.O."/>
        </authorList>
    </citation>
    <scope>NUCLEOTIDE SEQUENCE [LARGE SCALE GENOMIC DNA]</scope>
    <source>
        <strain evidence="4 5">G1-23</strain>
    </source>
</reference>
<dbReference type="InterPro" id="IPR006652">
    <property type="entry name" value="Kelch_1"/>
</dbReference>
<dbReference type="InterPro" id="IPR015915">
    <property type="entry name" value="Kelch-typ_b-propeller"/>
</dbReference>
<comment type="caution">
    <text evidence="4">The sequence shown here is derived from an EMBL/GenBank/DDBJ whole genome shotgun (WGS) entry which is preliminary data.</text>
</comment>
<dbReference type="Gene3D" id="2.120.10.80">
    <property type="entry name" value="Kelch-type beta propeller"/>
    <property type="match status" value="2"/>
</dbReference>
<dbReference type="SMART" id="SM00612">
    <property type="entry name" value="Kelch"/>
    <property type="match status" value="4"/>
</dbReference>
<proteinExistence type="predicted"/>
<dbReference type="Proteomes" id="UP001521137">
    <property type="component" value="Unassembled WGS sequence"/>
</dbReference>
<evidence type="ECO:0000256" key="1">
    <source>
        <dbReference type="ARBA" id="ARBA00022441"/>
    </source>
</evidence>
<evidence type="ECO:0000313" key="4">
    <source>
        <dbReference type="EMBL" id="MCF2947645.1"/>
    </source>
</evidence>
<dbReference type="PANTHER" id="PTHR46260">
    <property type="entry name" value="RING-TYPE DOMAIN-CONTAINING PROTEIN"/>
    <property type="match status" value="1"/>
</dbReference>
<dbReference type="InterPro" id="IPR051746">
    <property type="entry name" value="Kelch_domain_containing_8"/>
</dbReference>
<evidence type="ECO:0000313" key="5">
    <source>
        <dbReference type="Proteomes" id="UP001521137"/>
    </source>
</evidence>